<dbReference type="Pfam" id="PF00378">
    <property type="entry name" value="ECH_1"/>
    <property type="match status" value="1"/>
</dbReference>
<dbReference type="GO" id="GO:0005829">
    <property type="term" value="C:cytosol"/>
    <property type="evidence" value="ECO:0007669"/>
    <property type="project" value="TreeGrafter"/>
</dbReference>
<sequence length="275" mass="31534">MPYEQIVYEVDGHVLRLTCNRPNYRNAQSRVLLEELDDAFARAAEDLDIRVIVLMGSGDHFSAGHDLGTPEEMADRDQRPRQEGLRGRFYHSREHFVDKTLRWRNVPKPTIAAVQGYCIFGGWMIASAMDIIFAADNAMFLGANFQYFSIPWDMHDRKAKEILFESRFIDAAEAWDLGLVNRVIPHDQLEAETLDYAQRVAQNDPFQLRMIKMAVNQKQDGQGFGAHISAAHTMHILSSSGESDPDFALAKPDGRRRPMVQRAFENYETHRQRHA</sequence>
<dbReference type="SUPFAM" id="SSF52096">
    <property type="entry name" value="ClpP/crotonase"/>
    <property type="match status" value="1"/>
</dbReference>
<keyword evidence="2" id="KW-1185">Reference proteome</keyword>
<dbReference type="CDD" id="cd06558">
    <property type="entry name" value="crotonase-like"/>
    <property type="match status" value="1"/>
</dbReference>
<dbReference type="InterPro" id="IPR029045">
    <property type="entry name" value="ClpP/crotonase-like_dom_sf"/>
</dbReference>
<gene>
    <name evidence="1" type="ORF">ETSY1_44525</name>
</gene>
<dbReference type="EMBL" id="AZHW01001577">
    <property type="protein sequence ID" value="ETW92241.1"/>
    <property type="molecule type" value="Genomic_DNA"/>
</dbReference>
<accession>W4L4J1</accession>
<comment type="caution">
    <text evidence="1">The sequence shown here is derived from an EMBL/GenBank/DDBJ whole genome shotgun (WGS) entry which is preliminary data.</text>
</comment>
<dbReference type="AlphaFoldDB" id="W4L4J1"/>
<evidence type="ECO:0008006" key="3">
    <source>
        <dbReference type="Google" id="ProtNLM"/>
    </source>
</evidence>
<protein>
    <recommendedName>
        <fullName evidence="3">Enoyl-CoA hydratase</fullName>
    </recommendedName>
</protein>
<dbReference type="PANTHER" id="PTHR43113:SF1">
    <property type="entry name" value="1,4-DIHYDROXY-2-NAPHTHOYL-COA SYNTHASE, PEROXISOMAL"/>
    <property type="match status" value="1"/>
</dbReference>
<reference evidence="1 2" key="1">
    <citation type="journal article" date="2014" name="Nature">
        <title>An environmental bacterial taxon with a large and distinct metabolic repertoire.</title>
        <authorList>
            <person name="Wilson M.C."/>
            <person name="Mori T."/>
            <person name="Ruckert C."/>
            <person name="Uria A.R."/>
            <person name="Helf M.J."/>
            <person name="Takada K."/>
            <person name="Gernert C."/>
            <person name="Steffens U.A."/>
            <person name="Heycke N."/>
            <person name="Schmitt S."/>
            <person name="Rinke C."/>
            <person name="Helfrich E.J."/>
            <person name="Brachmann A.O."/>
            <person name="Gurgui C."/>
            <person name="Wakimoto T."/>
            <person name="Kracht M."/>
            <person name="Crusemann M."/>
            <person name="Hentschel U."/>
            <person name="Abe I."/>
            <person name="Matsunaga S."/>
            <person name="Kalinowski J."/>
            <person name="Takeyama H."/>
            <person name="Piel J."/>
        </authorList>
    </citation>
    <scope>NUCLEOTIDE SEQUENCE [LARGE SCALE GENOMIC DNA]</scope>
    <source>
        <strain evidence="2">TSY1</strain>
    </source>
</reference>
<dbReference type="Gene3D" id="3.90.226.10">
    <property type="entry name" value="2-enoyl-CoA Hydratase, Chain A, domain 1"/>
    <property type="match status" value="1"/>
</dbReference>
<proteinExistence type="predicted"/>
<organism evidence="1 2">
    <name type="scientific">Entotheonella factor</name>
    <dbReference type="NCBI Taxonomy" id="1429438"/>
    <lineage>
        <taxon>Bacteria</taxon>
        <taxon>Pseudomonadati</taxon>
        <taxon>Nitrospinota/Tectimicrobiota group</taxon>
        <taxon>Candidatus Tectimicrobiota</taxon>
        <taxon>Candidatus Entotheonellia</taxon>
        <taxon>Candidatus Entotheonellales</taxon>
        <taxon>Candidatus Entotheonellaceae</taxon>
        <taxon>Candidatus Entotheonella</taxon>
    </lineage>
</organism>
<dbReference type="InterPro" id="IPR001753">
    <property type="entry name" value="Enoyl-CoA_hydra/iso"/>
</dbReference>
<dbReference type="PANTHER" id="PTHR43113">
    <property type="entry name" value="NUCLEOSIDE-DIPHOSPHATE-SUGAR EPIMERASE"/>
    <property type="match status" value="1"/>
</dbReference>
<dbReference type="GO" id="GO:0008935">
    <property type="term" value="F:1,4-dihydroxy-2-naphthoyl-CoA synthase activity"/>
    <property type="evidence" value="ECO:0007669"/>
    <property type="project" value="TreeGrafter"/>
</dbReference>
<dbReference type="GO" id="GO:0009234">
    <property type="term" value="P:menaquinone biosynthetic process"/>
    <property type="evidence" value="ECO:0007669"/>
    <property type="project" value="TreeGrafter"/>
</dbReference>
<evidence type="ECO:0000313" key="2">
    <source>
        <dbReference type="Proteomes" id="UP000019141"/>
    </source>
</evidence>
<name>W4L4J1_ENTF1</name>
<dbReference type="Proteomes" id="UP000019141">
    <property type="component" value="Unassembled WGS sequence"/>
</dbReference>
<dbReference type="PATRIC" id="fig|1429438.4.peg.8242"/>
<dbReference type="HOGENOM" id="CLU_009834_7_3_7"/>
<evidence type="ECO:0000313" key="1">
    <source>
        <dbReference type="EMBL" id="ETW92241.1"/>
    </source>
</evidence>